<feature type="transmembrane region" description="Helical" evidence="5">
    <location>
        <begin position="190"/>
        <end position="217"/>
    </location>
</feature>
<proteinExistence type="predicted"/>
<dbReference type="RefSeq" id="WP_163900028.1">
    <property type="nucleotide sequence ID" value="NZ_CP048427.1"/>
</dbReference>
<feature type="domain" description="Inositolphosphotransferase Aur1/Ipt1" evidence="6">
    <location>
        <begin position="130"/>
        <end position="324"/>
    </location>
</feature>
<evidence type="ECO:0000256" key="1">
    <source>
        <dbReference type="ARBA" id="ARBA00004141"/>
    </source>
</evidence>
<keyword evidence="4 5" id="KW-0472">Membrane</keyword>
<keyword evidence="2 5" id="KW-0812">Transmembrane</keyword>
<feature type="transmembrane region" description="Helical" evidence="5">
    <location>
        <begin position="160"/>
        <end position="178"/>
    </location>
</feature>
<evidence type="ECO:0000256" key="4">
    <source>
        <dbReference type="ARBA" id="ARBA00023136"/>
    </source>
</evidence>
<dbReference type="AlphaFoldDB" id="A0A6M1RU98"/>
<dbReference type="Proteomes" id="UP000477849">
    <property type="component" value="Unassembled WGS sequence"/>
</dbReference>
<keyword evidence="8" id="KW-1185">Reference proteome</keyword>
<dbReference type="EMBL" id="JAAKZH010000001">
    <property type="protein sequence ID" value="NGO62679.1"/>
    <property type="molecule type" value="Genomic_DNA"/>
</dbReference>
<feature type="transmembrane region" description="Helical" evidence="5">
    <location>
        <begin position="88"/>
        <end position="108"/>
    </location>
</feature>
<dbReference type="GO" id="GO:0016020">
    <property type="term" value="C:membrane"/>
    <property type="evidence" value="ECO:0007669"/>
    <property type="project" value="UniProtKB-SubCell"/>
</dbReference>
<gene>
    <name evidence="7" type="ORF">G6N76_03260</name>
</gene>
<dbReference type="InterPro" id="IPR026841">
    <property type="entry name" value="Aur1/Ipt1"/>
</dbReference>
<organism evidence="7 8">
    <name type="scientific">Rhizobium daejeonense</name>
    <dbReference type="NCBI Taxonomy" id="240521"/>
    <lineage>
        <taxon>Bacteria</taxon>
        <taxon>Pseudomonadati</taxon>
        <taxon>Pseudomonadota</taxon>
        <taxon>Alphaproteobacteria</taxon>
        <taxon>Hyphomicrobiales</taxon>
        <taxon>Rhizobiaceae</taxon>
        <taxon>Rhizobium/Agrobacterium group</taxon>
        <taxon>Rhizobium</taxon>
    </lineage>
</organism>
<dbReference type="Gene3D" id="1.20.144.10">
    <property type="entry name" value="Phosphatidic acid phosphatase type 2/haloperoxidase"/>
    <property type="match status" value="1"/>
</dbReference>
<comment type="caution">
    <text evidence="7">The sequence shown here is derived from an EMBL/GenBank/DDBJ whole genome shotgun (WGS) entry which is preliminary data.</text>
</comment>
<evidence type="ECO:0000256" key="5">
    <source>
        <dbReference type="SAM" id="Phobius"/>
    </source>
</evidence>
<protein>
    <recommendedName>
        <fullName evidence="6">Inositolphosphotransferase Aur1/Ipt1 domain-containing protein</fullName>
    </recommendedName>
</protein>
<feature type="transmembrane region" description="Helical" evidence="5">
    <location>
        <begin position="47"/>
        <end position="68"/>
    </location>
</feature>
<accession>A0A6M1RU98</accession>
<feature type="transmembrane region" description="Helical" evidence="5">
    <location>
        <begin position="312"/>
        <end position="329"/>
    </location>
</feature>
<name>A0A6M1RU98_9HYPH</name>
<feature type="transmembrane region" description="Helical" evidence="5">
    <location>
        <begin position="285"/>
        <end position="306"/>
    </location>
</feature>
<dbReference type="PANTHER" id="PTHR31310">
    <property type="match status" value="1"/>
</dbReference>
<comment type="subcellular location">
    <subcellularLocation>
        <location evidence="1">Membrane</location>
        <topology evidence="1">Multi-pass membrane protein</topology>
    </subcellularLocation>
</comment>
<dbReference type="InterPro" id="IPR052185">
    <property type="entry name" value="IPC_Synthase-Related"/>
</dbReference>
<evidence type="ECO:0000256" key="2">
    <source>
        <dbReference type="ARBA" id="ARBA00022692"/>
    </source>
</evidence>
<evidence type="ECO:0000313" key="8">
    <source>
        <dbReference type="Proteomes" id="UP000477849"/>
    </source>
</evidence>
<reference evidence="7 8" key="1">
    <citation type="submission" date="2020-02" db="EMBL/GenBank/DDBJ databases">
        <title>Genome sequence of the type strain CCBAU10050 of Rhizobium daejeonense.</title>
        <authorList>
            <person name="Gao J."/>
            <person name="Sun J."/>
        </authorList>
    </citation>
    <scope>NUCLEOTIDE SEQUENCE [LARGE SCALE GENOMIC DNA]</scope>
    <source>
        <strain evidence="7 8">CCBAU10050</strain>
    </source>
</reference>
<feature type="transmembrane region" description="Helical" evidence="5">
    <location>
        <begin position="12"/>
        <end position="35"/>
    </location>
</feature>
<dbReference type="Pfam" id="PF14378">
    <property type="entry name" value="PAP2_3"/>
    <property type="match status" value="1"/>
</dbReference>
<keyword evidence="3 5" id="KW-1133">Transmembrane helix</keyword>
<feature type="transmembrane region" description="Helical" evidence="5">
    <location>
        <begin position="254"/>
        <end position="278"/>
    </location>
</feature>
<evidence type="ECO:0000256" key="3">
    <source>
        <dbReference type="ARBA" id="ARBA00022989"/>
    </source>
</evidence>
<sequence>MSEVVEHLRRDTWIYICIAGYSLVCVAILLMTGHWEQSSHANYLVQWPLLFLYFFPMMAIAVDLAYAIMRFGHGRTRAYRHFFGRRRLSRMLSGMSLLMALMIFQGSFTSLKNMLPILAGGFQYDRLHADIDRIIHLGNDPWLLLYRIADNQWILSVAEWNYSVFWFSLCFAGLFFVATSPRADAIRGRYMFMFMFVWVVCGNVLAGLFLSAGPIYYGTVTGDEARFSALAAFLSGGQAYDFQQYLWTLYEKGVAGFGSGISAFPSVHVGLITMNALFLAERGRWWAAAGAAYVLLIMASSVYLGWHYAIDGYVSAVLTIVAHCILKAFSAKRRGRVGSVGLASPVLHSSG</sequence>
<evidence type="ECO:0000313" key="7">
    <source>
        <dbReference type="EMBL" id="NGO62679.1"/>
    </source>
</evidence>
<evidence type="ECO:0000259" key="6">
    <source>
        <dbReference type="Pfam" id="PF14378"/>
    </source>
</evidence>
<dbReference type="PANTHER" id="PTHR31310:SF7">
    <property type="entry name" value="PA-PHOSPHATASE RELATED-FAMILY PROTEIN DDB_G0268928"/>
    <property type="match status" value="1"/>
</dbReference>